<name>A0ABS1V5F1_9PROT</name>
<dbReference type="RefSeq" id="WP_202826666.1">
    <property type="nucleotide sequence ID" value="NZ_JAEUXJ010000006.1"/>
</dbReference>
<organism evidence="2 3">
    <name type="scientific">Belnapia mucosa</name>
    <dbReference type="NCBI Taxonomy" id="2804532"/>
    <lineage>
        <taxon>Bacteria</taxon>
        <taxon>Pseudomonadati</taxon>
        <taxon>Pseudomonadota</taxon>
        <taxon>Alphaproteobacteria</taxon>
        <taxon>Acetobacterales</taxon>
        <taxon>Roseomonadaceae</taxon>
        <taxon>Belnapia</taxon>
    </lineage>
</organism>
<evidence type="ECO:0000313" key="3">
    <source>
        <dbReference type="Proteomes" id="UP000606490"/>
    </source>
</evidence>
<dbReference type="Proteomes" id="UP000606490">
    <property type="component" value="Unassembled WGS sequence"/>
</dbReference>
<keyword evidence="1" id="KW-0472">Membrane</keyword>
<feature type="transmembrane region" description="Helical" evidence="1">
    <location>
        <begin position="218"/>
        <end position="243"/>
    </location>
</feature>
<keyword evidence="3" id="KW-1185">Reference proteome</keyword>
<keyword evidence="1" id="KW-1133">Transmembrane helix</keyword>
<gene>
    <name evidence="2" type="ORF">JMJ55_16445</name>
</gene>
<comment type="caution">
    <text evidence="2">The sequence shown here is derived from an EMBL/GenBank/DDBJ whole genome shotgun (WGS) entry which is preliminary data.</text>
</comment>
<proteinExistence type="predicted"/>
<protein>
    <submittedName>
        <fullName evidence="2">Uncharacterized protein</fullName>
    </submittedName>
</protein>
<keyword evidence="1" id="KW-0812">Transmembrane</keyword>
<evidence type="ECO:0000256" key="1">
    <source>
        <dbReference type="SAM" id="Phobius"/>
    </source>
</evidence>
<reference evidence="2 3" key="1">
    <citation type="submission" date="2021-01" db="EMBL/GenBank/DDBJ databases">
        <title>Belnapia mucosa sp. nov. and Belnapia arida sp. nov., isolated from the Tabernas Desert (Almeria, Spain).</title>
        <authorList>
            <person name="Molina-Menor E."/>
            <person name="Vidal-Verdu A."/>
            <person name="Calonge A."/>
            <person name="Satari L."/>
            <person name="Pereto Magraner J."/>
            <person name="Porcar Miralles M."/>
        </authorList>
    </citation>
    <scope>NUCLEOTIDE SEQUENCE [LARGE SCALE GENOMIC DNA]</scope>
    <source>
        <strain evidence="2 3">T6</strain>
    </source>
</reference>
<dbReference type="EMBL" id="JAEUXJ010000006">
    <property type="protein sequence ID" value="MBL6456928.1"/>
    <property type="molecule type" value="Genomic_DNA"/>
</dbReference>
<feature type="transmembrane region" description="Helical" evidence="1">
    <location>
        <begin position="249"/>
        <end position="270"/>
    </location>
</feature>
<accession>A0ABS1V5F1</accession>
<sequence>MADEISGISLVTVHVEDDAAGLCYSVTVPARNEQEAIAILHEAGSGLAGEGMRNLYLGSVLEPVRHRYHQALSQAAAEIAERRAKLGPAPSEAALRELSEWAVRRRAQAARLWRIPTGPAMQVRLEVRDWRKYGFGGRTYQNLLRRQQGGGFTGATAYENLILSATQSNAGVDASIPRSARHLRFGGGILAGLALAYSAHEIAEAPPEQRANLAKHQAVGFAGGVVGGEAAAALAGVGLGLLVATPPGWVVITVGLVAGLVGGVVGGMVAERVVFPEDAHAASQAMRSGIPLNCSGFACVCPAR</sequence>
<evidence type="ECO:0000313" key="2">
    <source>
        <dbReference type="EMBL" id="MBL6456928.1"/>
    </source>
</evidence>